<dbReference type="EMBL" id="BMFL01000009">
    <property type="protein sequence ID" value="GGE98537.1"/>
    <property type="molecule type" value="Genomic_DNA"/>
</dbReference>
<reference evidence="2" key="1">
    <citation type="journal article" date="2014" name="Int. J. Syst. Evol. Microbiol.">
        <title>Complete genome of a new Firmicutes species belonging to the dominant human colonic microbiota ('Ruminococcus bicirculans') reveals two chromosomes and a selective capacity to utilize plant glucans.</title>
        <authorList>
            <consortium name="NISC Comparative Sequencing Program"/>
            <person name="Wegmann U."/>
            <person name="Louis P."/>
            <person name="Goesmann A."/>
            <person name="Henrissat B."/>
            <person name="Duncan S.H."/>
            <person name="Flint H.J."/>
        </authorList>
    </citation>
    <scope>NUCLEOTIDE SEQUENCE</scope>
    <source>
        <strain evidence="2">CGMCC 1.12707</strain>
    </source>
</reference>
<evidence type="ECO:0008006" key="6">
    <source>
        <dbReference type="Google" id="ProtNLM"/>
    </source>
</evidence>
<proteinExistence type="predicted"/>
<gene>
    <name evidence="2" type="ORF">GCM10010984_15190</name>
    <name evidence="3" type="ORF">SAMN05443634_10558</name>
</gene>
<feature type="transmembrane region" description="Helical" evidence="1">
    <location>
        <begin position="160"/>
        <end position="177"/>
    </location>
</feature>
<name>A0A1M6X021_9FLAO</name>
<dbReference type="Proteomes" id="UP000184120">
    <property type="component" value="Unassembled WGS sequence"/>
</dbReference>
<dbReference type="EMBL" id="FRBH01000005">
    <property type="protein sequence ID" value="SHK99337.1"/>
    <property type="molecule type" value="Genomic_DNA"/>
</dbReference>
<reference evidence="4" key="3">
    <citation type="submission" date="2016-11" db="EMBL/GenBank/DDBJ databases">
        <authorList>
            <person name="Varghese N."/>
            <person name="Submissions S."/>
        </authorList>
    </citation>
    <scope>NUCLEOTIDE SEQUENCE [LARGE SCALE GENOMIC DNA]</scope>
    <source>
        <strain evidence="4">DSM 27989</strain>
    </source>
</reference>
<keyword evidence="1" id="KW-1133">Transmembrane helix</keyword>
<keyword evidence="1" id="KW-0812">Transmembrane</keyword>
<evidence type="ECO:0000313" key="3">
    <source>
        <dbReference type="EMBL" id="SHK99337.1"/>
    </source>
</evidence>
<reference evidence="5" key="4">
    <citation type="journal article" date="2019" name="Int. J. Syst. Evol. Microbiol.">
        <title>The Global Catalogue of Microorganisms (GCM) 10K type strain sequencing project: providing services to taxonomists for standard genome sequencing and annotation.</title>
        <authorList>
            <consortium name="The Broad Institute Genomics Platform"/>
            <consortium name="The Broad Institute Genome Sequencing Center for Infectious Disease"/>
            <person name="Wu L."/>
            <person name="Ma J."/>
        </authorList>
    </citation>
    <scope>NUCLEOTIDE SEQUENCE [LARGE SCALE GENOMIC DNA]</scope>
    <source>
        <strain evidence="5">CGMCC 1.12707</strain>
    </source>
</reference>
<dbReference type="RefSeq" id="WP_072931000.1">
    <property type="nucleotide sequence ID" value="NZ_BMFL01000009.1"/>
</dbReference>
<sequence length="178" mass="20028">MKTTTIIFTFFLILSSCYSYRTFDPEEYAAELEAKGGNNSSSSPSNKISRNEINNVRAGGAKIIKEDDILDQRIKERDAKKNAPKIDPSTIKHTDIIKENQFYKVTVLDKEYTIEAKQWKADTLYSVVKGKPNKELKFHKNEIALSDVKIRKFSKGKSDALTVAAYALGGVGLFLLLK</sequence>
<protein>
    <recommendedName>
        <fullName evidence="6">Lipoprotein</fullName>
    </recommendedName>
</protein>
<dbReference type="AlphaFoldDB" id="A0A1M6X021"/>
<dbReference type="OrthoDB" id="1447313at2"/>
<reference evidence="2" key="5">
    <citation type="submission" date="2024-05" db="EMBL/GenBank/DDBJ databases">
        <authorList>
            <person name="Sun Q."/>
            <person name="Zhou Y."/>
        </authorList>
    </citation>
    <scope>NUCLEOTIDE SEQUENCE</scope>
    <source>
        <strain evidence="2">CGMCC 1.12707</strain>
    </source>
</reference>
<dbReference type="Proteomes" id="UP000650994">
    <property type="component" value="Unassembled WGS sequence"/>
</dbReference>
<keyword evidence="1" id="KW-0472">Membrane</keyword>
<keyword evidence="5" id="KW-1185">Reference proteome</keyword>
<accession>A0A1M6X021</accession>
<organism evidence="3 4">
    <name type="scientific">Chishuiella changwenlii</name>
    <dbReference type="NCBI Taxonomy" id="1434701"/>
    <lineage>
        <taxon>Bacteria</taxon>
        <taxon>Pseudomonadati</taxon>
        <taxon>Bacteroidota</taxon>
        <taxon>Flavobacteriia</taxon>
        <taxon>Flavobacteriales</taxon>
        <taxon>Weeksellaceae</taxon>
        <taxon>Chishuiella</taxon>
    </lineage>
</organism>
<dbReference type="PROSITE" id="PS51257">
    <property type="entry name" value="PROKAR_LIPOPROTEIN"/>
    <property type="match status" value="1"/>
</dbReference>
<dbReference type="STRING" id="1434701.SAMN05443634_10558"/>
<reference evidence="3" key="2">
    <citation type="submission" date="2016-11" db="EMBL/GenBank/DDBJ databases">
        <authorList>
            <person name="Jaros S."/>
            <person name="Januszkiewicz K."/>
            <person name="Wedrychowicz H."/>
        </authorList>
    </citation>
    <scope>NUCLEOTIDE SEQUENCE [LARGE SCALE GENOMIC DNA]</scope>
    <source>
        <strain evidence="3">DSM 27989</strain>
    </source>
</reference>
<evidence type="ECO:0000313" key="2">
    <source>
        <dbReference type="EMBL" id="GGE98537.1"/>
    </source>
</evidence>
<evidence type="ECO:0000256" key="1">
    <source>
        <dbReference type="SAM" id="Phobius"/>
    </source>
</evidence>
<evidence type="ECO:0000313" key="4">
    <source>
        <dbReference type="Proteomes" id="UP000184120"/>
    </source>
</evidence>
<evidence type="ECO:0000313" key="5">
    <source>
        <dbReference type="Proteomes" id="UP000650994"/>
    </source>
</evidence>